<dbReference type="InterPro" id="IPR023187">
    <property type="entry name" value="Tscrpt_reg_MarR-type_CS"/>
</dbReference>
<keyword evidence="6" id="KW-1185">Reference proteome</keyword>
<dbReference type="PRINTS" id="PR00598">
    <property type="entry name" value="HTHMARR"/>
</dbReference>
<dbReference type="Proteomes" id="UP001519887">
    <property type="component" value="Unassembled WGS sequence"/>
</dbReference>
<dbReference type="InterPro" id="IPR036390">
    <property type="entry name" value="WH_DNA-bd_sf"/>
</dbReference>
<proteinExistence type="predicted"/>
<feature type="domain" description="HTH marR-type" evidence="4">
    <location>
        <begin position="9"/>
        <end position="144"/>
    </location>
</feature>
<dbReference type="PANTHER" id="PTHR33164">
    <property type="entry name" value="TRANSCRIPTIONAL REGULATOR, MARR FAMILY"/>
    <property type="match status" value="1"/>
</dbReference>
<sequence>MWAIMKEQRQKDFLSLENAFIQMKRRMDSEWTKTSNFGLNAMQARILIRLDEDGSQKASALAEQLLITAGAITGIADKLIDMEYLERVRDLEDRRVVYLVITDKGKDVVQKLKDKRAEISEMMFTGLSQDDVRELTRLFNQVIANMDKARERE</sequence>
<dbReference type="Gene3D" id="1.10.10.10">
    <property type="entry name" value="Winged helix-like DNA-binding domain superfamily/Winged helix DNA-binding domain"/>
    <property type="match status" value="1"/>
</dbReference>
<reference evidence="5 6" key="1">
    <citation type="submission" date="2021-07" db="EMBL/GenBank/DDBJ databases">
        <title>Paenibacillus radiodurans sp. nov., isolated from the southeastern edge of Tengger Desert.</title>
        <authorList>
            <person name="Zhang G."/>
        </authorList>
    </citation>
    <scope>NUCLEOTIDE SEQUENCE [LARGE SCALE GENOMIC DNA]</scope>
    <source>
        <strain evidence="5 6">CCM 7311</strain>
    </source>
</reference>
<dbReference type="PROSITE" id="PS01117">
    <property type="entry name" value="HTH_MARR_1"/>
    <property type="match status" value="1"/>
</dbReference>
<evidence type="ECO:0000259" key="4">
    <source>
        <dbReference type="PROSITE" id="PS50995"/>
    </source>
</evidence>
<evidence type="ECO:0000313" key="5">
    <source>
        <dbReference type="EMBL" id="MBW7454227.1"/>
    </source>
</evidence>
<dbReference type="RefSeq" id="WP_210038051.1">
    <property type="nucleotide sequence ID" value="NZ_JBHLVU010000022.1"/>
</dbReference>
<keyword evidence="3" id="KW-0804">Transcription</keyword>
<dbReference type="PROSITE" id="PS50995">
    <property type="entry name" value="HTH_MARR_2"/>
    <property type="match status" value="1"/>
</dbReference>
<keyword evidence="1" id="KW-0805">Transcription regulation</keyword>
<dbReference type="SMART" id="SM00347">
    <property type="entry name" value="HTH_MARR"/>
    <property type="match status" value="1"/>
</dbReference>
<dbReference type="InterPro" id="IPR036388">
    <property type="entry name" value="WH-like_DNA-bd_sf"/>
</dbReference>
<keyword evidence="2" id="KW-0238">DNA-binding</keyword>
<accession>A0ABS7BZY9</accession>
<dbReference type="PANTHER" id="PTHR33164:SF99">
    <property type="entry name" value="MARR FAMILY REGULATORY PROTEIN"/>
    <property type="match status" value="1"/>
</dbReference>
<protein>
    <submittedName>
        <fullName evidence="5">MarR family transcriptional regulator</fullName>
    </submittedName>
</protein>
<evidence type="ECO:0000256" key="2">
    <source>
        <dbReference type="ARBA" id="ARBA00023125"/>
    </source>
</evidence>
<dbReference type="InterPro" id="IPR000835">
    <property type="entry name" value="HTH_MarR-typ"/>
</dbReference>
<comment type="caution">
    <text evidence="5">The sequence shown here is derived from an EMBL/GenBank/DDBJ whole genome shotgun (WGS) entry which is preliminary data.</text>
</comment>
<organism evidence="5 6">
    <name type="scientific">Paenibacillus sepulcri</name>
    <dbReference type="NCBI Taxonomy" id="359917"/>
    <lineage>
        <taxon>Bacteria</taxon>
        <taxon>Bacillati</taxon>
        <taxon>Bacillota</taxon>
        <taxon>Bacilli</taxon>
        <taxon>Bacillales</taxon>
        <taxon>Paenibacillaceae</taxon>
        <taxon>Paenibacillus</taxon>
    </lineage>
</organism>
<evidence type="ECO:0000256" key="3">
    <source>
        <dbReference type="ARBA" id="ARBA00023163"/>
    </source>
</evidence>
<gene>
    <name evidence="5" type="ORF">K0U00_09315</name>
</gene>
<dbReference type="EMBL" id="JAHZIK010000171">
    <property type="protein sequence ID" value="MBW7454227.1"/>
    <property type="molecule type" value="Genomic_DNA"/>
</dbReference>
<name>A0ABS7BZY9_9BACL</name>
<dbReference type="InterPro" id="IPR039422">
    <property type="entry name" value="MarR/SlyA-like"/>
</dbReference>
<evidence type="ECO:0000313" key="6">
    <source>
        <dbReference type="Proteomes" id="UP001519887"/>
    </source>
</evidence>
<evidence type="ECO:0000256" key="1">
    <source>
        <dbReference type="ARBA" id="ARBA00023015"/>
    </source>
</evidence>
<dbReference type="Pfam" id="PF01047">
    <property type="entry name" value="MarR"/>
    <property type="match status" value="1"/>
</dbReference>
<dbReference type="SUPFAM" id="SSF46785">
    <property type="entry name" value="Winged helix' DNA-binding domain"/>
    <property type="match status" value="1"/>
</dbReference>